<dbReference type="OMA" id="WSWGAIC"/>
<dbReference type="VEuPathDB" id="ToxoDB:NCLIV_045150"/>
<evidence type="ECO:0000313" key="4">
    <source>
        <dbReference type="Proteomes" id="UP000007494"/>
    </source>
</evidence>
<proteinExistence type="predicted"/>
<keyword evidence="4" id="KW-1185">Reference proteome</keyword>
<reference evidence="4" key="3">
    <citation type="journal article" date="2012" name="PLoS Pathog.">
        <title>Comparative genomics of the apicomplexan parasites Toxoplasma gondii and Neospora caninum: Coccidia differing in host range and transmission strategy.</title>
        <authorList>
            <person name="Reid A.J."/>
            <person name="Vermont S.J."/>
            <person name="Cotton J.A."/>
            <person name="Harris D."/>
            <person name="Hill-Cawthorne G.A."/>
            <person name="Konen-Waisman S."/>
            <person name="Latham S.M."/>
            <person name="Mourier T."/>
            <person name="Norton R."/>
            <person name="Quail M.A."/>
            <person name="Sanders M."/>
            <person name="Shanmugam D."/>
            <person name="Sohal A."/>
            <person name="Wasmuth J.D."/>
            <person name="Brunk B."/>
            <person name="Grigg M.E."/>
            <person name="Howard J.C."/>
            <person name="Parkinson J."/>
            <person name="Roos D.S."/>
            <person name="Trees A.J."/>
            <person name="Berriman M."/>
            <person name="Pain A."/>
            <person name="Wastling J.M."/>
        </authorList>
    </citation>
    <scope>NUCLEOTIDE SEQUENCE [LARGE SCALE GENOMIC DNA]</scope>
    <source>
        <strain evidence="4">Liverpool</strain>
    </source>
</reference>
<sequence>METTSVVFRVKDVKAYRQLGGRDWWCAIYDDPSRSCSWQPTAYLGDVPPPIKAKMSDMKKRWLSRQMNKYRLLVLILWVGALAALAMTGYLLAKHWETLFADPDAWQVLYTLTLPVWSWGAICGFLSVLLAALAIRVQSKVLPHYQKRGTRSLKGFVGAKRLAGGEPPKPTRIQPLRQCKHVEG</sequence>
<gene>
    <name evidence="3" type="ORF">BN1204_045150</name>
    <name evidence="2" type="ORF">NCLIV_045150</name>
</gene>
<evidence type="ECO:0000256" key="1">
    <source>
        <dbReference type="SAM" id="Phobius"/>
    </source>
</evidence>
<feature type="transmembrane region" description="Helical" evidence="1">
    <location>
        <begin position="116"/>
        <end position="137"/>
    </location>
</feature>
<evidence type="ECO:0008006" key="5">
    <source>
        <dbReference type="Google" id="ProtNLM"/>
    </source>
</evidence>
<dbReference type="EMBL" id="LN714485">
    <property type="protein sequence ID" value="CEL68778.1"/>
    <property type="molecule type" value="Genomic_DNA"/>
</dbReference>
<keyword evidence="1" id="KW-0472">Membrane</keyword>
<reference evidence="3" key="4">
    <citation type="journal article" date="2015" name="PLoS ONE">
        <title>Comprehensive Evaluation of Toxoplasma gondii VEG and Neospora caninum LIV Genomes with Tachyzoite Stage Transcriptome and Proteome Defines Novel Transcript Features.</title>
        <authorList>
            <person name="Ramaprasad A."/>
            <person name="Mourier T."/>
            <person name="Naeem R."/>
            <person name="Malas T.B."/>
            <person name="Moussa E."/>
            <person name="Panigrahi A."/>
            <person name="Vermont S.J."/>
            <person name="Otto T.D."/>
            <person name="Wastling J."/>
            <person name="Pain A."/>
        </authorList>
    </citation>
    <scope>NUCLEOTIDE SEQUENCE</scope>
    <source>
        <strain evidence="3">Liverpool</strain>
    </source>
</reference>
<organism evidence="2 4">
    <name type="scientific">Neospora caninum (strain Liverpool)</name>
    <dbReference type="NCBI Taxonomy" id="572307"/>
    <lineage>
        <taxon>Eukaryota</taxon>
        <taxon>Sar</taxon>
        <taxon>Alveolata</taxon>
        <taxon>Apicomplexa</taxon>
        <taxon>Conoidasida</taxon>
        <taxon>Coccidia</taxon>
        <taxon>Eucoccidiorida</taxon>
        <taxon>Eimeriorina</taxon>
        <taxon>Sarcocystidae</taxon>
        <taxon>Neospora</taxon>
    </lineage>
</organism>
<dbReference type="RefSeq" id="XP_003884113.1">
    <property type="nucleotide sequence ID" value="XM_003884064.1"/>
</dbReference>
<protein>
    <recommendedName>
        <fullName evidence="5">Transmembrane protein</fullName>
    </recommendedName>
</protein>
<reference evidence="2" key="1">
    <citation type="submission" date="2011-02" db="EMBL/GenBank/DDBJ databases">
        <authorList>
            <person name="Aslett M."/>
        </authorList>
    </citation>
    <scope>NUCLEOTIDE SEQUENCE</scope>
    <source>
        <strain evidence="2">Liverpool</strain>
    </source>
</reference>
<evidence type="ECO:0000313" key="2">
    <source>
        <dbReference type="EMBL" id="CBZ54082.1"/>
    </source>
</evidence>
<feature type="transmembrane region" description="Helical" evidence="1">
    <location>
        <begin position="70"/>
        <end position="93"/>
    </location>
</feature>
<dbReference type="OrthoDB" id="329850at2759"/>
<dbReference type="InParanoid" id="F0VLF4"/>
<dbReference type="GeneID" id="13442062"/>
<keyword evidence="1" id="KW-1133">Transmembrane helix</keyword>
<name>F0VLF4_NEOCL</name>
<reference evidence="2" key="2">
    <citation type="submission" date="2011-03" db="EMBL/GenBank/DDBJ databases">
        <title>Comparative genomics and transcriptomics of Neospora caninum and Toxoplasma gondii.</title>
        <authorList>
            <person name="Reid A.J."/>
            <person name="Sohal A."/>
            <person name="Harris D."/>
            <person name="Quail M."/>
            <person name="Sanders M."/>
            <person name="Berriman M."/>
            <person name="Wastling J.M."/>
            <person name="Pain A."/>
        </authorList>
    </citation>
    <scope>NUCLEOTIDE SEQUENCE</scope>
    <source>
        <strain evidence="2">Liverpool</strain>
    </source>
</reference>
<dbReference type="Proteomes" id="UP000007494">
    <property type="component" value="Chromosome X"/>
</dbReference>
<dbReference type="eggNOG" id="ENOG502R0EH">
    <property type="taxonomic scope" value="Eukaryota"/>
</dbReference>
<keyword evidence="1" id="KW-0812">Transmembrane</keyword>
<evidence type="ECO:0000313" key="3">
    <source>
        <dbReference type="EMBL" id="CEL68778.1"/>
    </source>
</evidence>
<dbReference type="EMBL" id="FR823391">
    <property type="protein sequence ID" value="CBZ54082.1"/>
    <property type="molecule type" value="Genomic_DNA"/>
</dbReference>
<accession>F0VLF4</accession>
<dbReference type="AlphaFoldDB" id="F0VLF4"/>